<name>A0A852D6Z6_PASAF</name>
<evidence type="ECO:0000313" key="3">
    <source>
        <dbReference type="Proteomes" id="UP000625584"/>
    </source>
</evidence>
<dbReference type="PANTHER" id="PTHR47899">
    <property type="entry name" value="COILED-COIL DOMAIN-CONTAINING PROTEIN 171"/>
    <property type="match status" value="1"/>
</dbReference>
<dbReference type="Proteomes" id="UP000625584">
    <property type="component" value="Unassembled WGS sequence"/>
</dbReference>
<dbReference type="InterPro" id="IPR038820">
    <property type="entry name" value="CCDC171"/>
</dbReference>
<comment type="caution">
    <text evidence="2">The sequence shown here is derived from an EMBL/GenBank/DDBJ whole genome shotgun (WGS) entry which is preliminary data.</text>
</comment>
<dbReference type="AlphaFoldDB" id="A0A852D6Z6"/>
<feature type="non-terminal residue" evidence="2">
    <location>
        <position position="164"/>
    </location>
</feature>
<organism evidence="2 3">
    <name type="scientific">Passerina amoena</name>
    <name type="common">Lazuli bunting</name>
    <dbReference type="NCBI Taxonomy" id="142471"/>
    <lineage>
        <taxon>Eukaryota</taxon>
        <taxon>Metazoa</taxon>
        <taxon>Chordata</taxon>
        <taxon>Craniata</taxon>
        <taxon>Vertebrata</taxon>
        <taxon>Euteleostomi</taxon>
        <taxon>Archelosauria</taxon>
        <taxon>Archosauria</taxon>
        <taxon>Dinosauria</taxon>
        <taxon>Saurischia</taxon>
        <taxon>Theropoda</taxon>
        <taxon>Coelurosauria</taxon>
        <taxon>Aves</taxon>
        <taxon>Neognathae</taxon>
        <taxon>Neoaves</taxon>
        <taxon>Telluraves</taxon>
        <taxon>Australaves</taxon>
        <taxon>Passeriformes</taxon>
        <taxon>Cardinalidae</taxon>
        <taxon>Passerina</taxon>
    </lineage>
</organism>
<gene>
    <name evidence="2" type="primary">Ccdc171_4</name>
    <name evidence="2" type="ORF">PASAMO_R03704</name>
</gene>
<feature type="non-terminal residue" evidence="2">
    <location>
        <position position="1"/>
    </location>
</feature>
<feature type="coiled-coil region" evidence="1">
    <location>
        <begin position="35"/>
        <end position="111"/>
    </location>
</feature>
<accession>A0A852D6Z6</accession>
<keyword evidence="1" id="KW-0175">Coiled coil</keyword>
<keyword evidence="3" id="KW-1185">Reference proteome</keyword>
<evidence type="ECO:0000256" key="1">
    <source>
        <dbReference type="SAM" id="Coils"/>
    </source>
</evidence>
<sequence>AILQQEIFGFSRRLHAAEVESHSLHLQLAECRWAFNEMQKDAEKAQRLQEQLNELQHVSTTSFSFQRINQDNILEELENALQREYEAKLLLQEHQRRIQELSNTLELHSCTNKDRSQASNVPLMSLSNAAEELMRRDQVLEVTEQDQQRLQETLQEAERAIQQG</sequence>
<reference evidence="2" key="1">
    <citation type="submission" date="2019-09" db="EMBL/GenBank/DDBJ databases">
        <title>Bird 10,000 Genomes (B10K) Project - Family phase.</title>
        <authorList>
            <person name="Zhang G."/>
        </authorList>
    </citation>
    <scope>NUCLEOTIDE SEQUENCE</scope>
    <source>
        <strain evidence="2">OUT-0017</strain>
        <tissue evidence="2">Muscle</tissue>
    </source>
</reference>
<protein>
    <submittedName>
        <fullName evidence="2">CC171 protein</fullName>
    </submittedName>
</protein>
<proteinExistence type="predicted"/>
<evidence type="ECO:0000313" key="2">
    <source>
        <dbReference type="EMBL" id="NXP87476.1"/>
    </source>
</evidence>
<dbReference type="PANTHER" id="PTHR47899:SF1">
    <property type="entry name" value="COILED-COIL DOMAIN-CONTAINING PROTEIN 171"/>
    <property type="match status" value="1"/>
</dbReference>
<dbReference type="EMBL" id="WBNP01002150">
    <property type="protein sequence ID" value="NXP87476.1"/>
    <property type="molecule type" value="Genomic_DNA"/>
</dbReference>